<evidence type="ECO:0000313" key="1">
    <source>
        <dbReference type="EMBL" id="MBP0685756.1"/>
    </source>
</evidence>
<comment type="caution">
    <text evidence="1">The sequence shown here is derived from an EMBL/GenBank/DDBJ whole genome shotgun (WGS) entry which is preliminary data.</text>
</comment>
<protein>
    <submittedName>
        <fullName evidence="1">Uncharacterized protein</fullName>
    </submittedName>
</protein>
<gene>
    <name evidence="1" type="ORF">J8J21_22175</name>
</gene>
<dbReference type="Proteomes" id="UP000671119">
    <property type="component" value="Unassembled WGS sequence"/>
</dbReference>
<organism evidence="1 2">
    <name type="scientific">Mycobacterium tuberculosis</name>
    <dbReference type="NCBI Taxonomy" id="1773"/>
    <lineage>
        <taxon>Bacteria</taxon>
        <taxon>Bacillati</taxon>
        <taxon>Actinomycetota</taxon>
        <taxon>Actinomycetes</taxon>
        <taxon>Mycobacteriales</taxon>
        <taxon>Mycobacteriaceae</taxon>
        <taxon>Mycobacterium</taxon>
        <taxon>Mycobacterium tuberculosis complex</taxon>
    </lineage>
</organism>
<reference evidence="1 2" key="1">
    <citation type="submission" date="2021-03" db="EMBL/GenBank/DDBJ databases">
        <title>Whole Genome Sequencing of Mycobacterium tuberculosis clinical isolates from Arunachal Pradesh, India.</title>
        <authorList>
            <person name="Singh S."/>
            <person name="Mudliar S.R."/>
            <person name="Kulsum U."/>
            <person name="Rufai S.B."/>
            <person name="Singh P.K."/>
            <person name="Umpo M."/>
            <person name="Nyori M."/>
        </authorList>
    </citation>
    <scope>NUCLEOTIDE SEQUENCE [LARGE SCALE GENOMIC DNA]</scope>
    <source>
        <strain evidence="1 2">OMICS/BPL/0142/20/SP</strain>
    </source>
</reference>
<feature type="non-terminal residue" evidence="1">
    <location>
        <position position="82"/>
    </location>
</feature>
<dbReference type="EMBL" id="JAGIZI010000519">
    <property type="protein sequence ID" value="MBP0685756.1"/>
    <property type="molecule type" value="Genomic_DNA"/>
</dbReference>
<evidence type="ECO:0000313" key="2">
    <source>
        <dbReference type="Proteomes" id="UP000671119"/>
    </source>
</evidence>
<dbReference type="AlphaFoldDB" id="A0ABD4Q554"/>
<dbReference type="Gene3D" id="2.60.40.10">
    <property type="entry name" value="Immunoglobulins"/>
    <property type="match status" value="1"/>
</dbReference>
<dbReference type="RefSeq" id="WP_209925530.1">
    <property type="nucleotide sequence ID" value="NZ_JAGIZI010000519.1"/>
</dbReference>
<dbReference type="InterPro" id="IPR013783">
    <property type="entry name" value="Ig-like_fold"/>
</dbReference>
<proteinExistence type="predicted"/>
<accession>A0ABD4Q554</accession>
<name>A0ABD4Q554_MYCTX</name>
<sequence>ALTGQVAIAQYVGLPDPTENADIRGAQPAAFTGVQTAILLDHLYAEAATRAELGVTFHDGRPSFALWAPTAQAVTLLTWETG</sequence>
<feature type="non-terminal residue" evidence="1">
    <location>
        <position position="1"/>
    </location>
</feature>
<dbReference type="GO" id="GO:0005975">
    <property type="term" value="P:carbohydrate metabolic process"/>
    <property type="evidence" value="ECO:0007669"/>
    <property type="project" value="UniProtKB-ARBA"/>
</dbReference>